<dbReference type="PANTHER" id="PTHR11831:SF1">
    <property type="entry name" value="U3 SMALL NUCLEOLAR RIBONUCLEOPROTEIN PROTEIN IMP3"/>
    <property type="match status" value="1"/>
</dbReference>
<evidence type="ECO:0000256" key="2">
    <source>
        <dbReference type="ARBA" id="ARBA00007465"/>
    </source>
</evidence>
<dbReference type="Pfam" id="PF01479">
    <property type="entry name" value="S4"/>
    <property type="match status" value="1"/>
</dbReference>
<dbReference type="FunFam" id="3.10.290.10:FF:000006">
    <property type="entry name" value="U3 small nucleolar ribonucleoprotein IMP3"/>
    <property type="match status" value="1"/>
</dbReference>
<dbReference type="SUPFAM" id="SSF55174">
    <property type="entry name" value="Alpha-L RNA-binding motif"/>
    <property type="match status" value="1"/>
</dbReference>
<sequence length="184" mass="21677">PTMRKLRFHEKKLLKKVDLVNWSSDHNLREVKMMRKYRLKSREELTLYNKLSREVRDIARKIRDLPESDAFREEATRLLLGRLHALGIVPTRRNLLLADKVTTTTFCRRRLSAVMVRCHMAETVKAAVTFVEAGHVRVGPQVVTDPGFLVSRSMEDYVTWTNQSAIRRRVLEYNEAMDDYDFRN</sequence>
<dbReference type="Proteomes" id="UP000215902">
    <property type="component" value="Unassembled WGS sequence"/>
</dbReference>
<dbReference type="EMBL" id="NIVC01001383">
    <property type="protein sequence ID" value="PAA68599.1"/>
    <property type="molecule type" value="Genomic_DNA"/>
</dbReference>
<evidence type="ECO:0000256" key="3">
    <source>
        <dbReference type="ARBA" id="ARBA00022517"/>
    </source>
</evidence>
<evidence type="ECO:0000313" key="15">
    <source>
        <dbReference type="Proteomes" id="UP000215902"/>
    </source>
</evidence>
<evidence type="ECO:0000313" key="14">
    <source>
        <dbReference type="EMBL" id="PAA89323.1"/>
    </source>
</evidence>
<dbReference type="SMART" id="SM00363">
    <property type="entry name" value="S4"/>
    <property type="match status" value="1"/>
</dbReference>
<comment type="subcellular location">
    <subcellularLocation>
        <location evidence="1">Nucleus</location>
        <location evidence="1">Nucleolus</location>
    </subcellularLocation>
</comment>
<dbReference type="GO" id="GO:0030515">
    <property type="term" value="F:snoRNA binding"/>
    <property type="evidence" value="ECO:0007669"/>
    <property type="project" value="TreeGrafter"/>
</dbReference>
<accession>A0A267GTH3</accession>
<keyword evidence="5" id="KW-0539">Nucleus</keyword>
<dbReference type="SMART" id="SM01390">
    <property type="entry name" value="Ribosomal_S4"/>
    <property type="match status" value="1"/>
</dbReference>
<evidence type="ECO:0000313" key="13">
    <source>
        <dbReference type="EMBL" id="PAA88958.1"/>
    </source>
</evidence>
<evidence type="ECO:0000256" key="6">
    <source>
        <dbReference type="ARBA" id="ARBA00023274"/>
    </source>
</evidence>
<dbReference type="Gene3D" id="3.10.290.10">
    <property type="entry name" value="RNA-binding S4 domain"/>
    <property type="match status" value="1"/>
</dbReference>
<dbReference type="InterPro" id="IPR001912">
    <property type="entry name" value="Ribosomal_uS4_N"/>
</dbReference>
<evidence type="ECO:0000256" key="9">
    <source>
        <dbReference type="PROSITE-ProRule" id="PRU00182"/>
    </source>
</evidence>
<keyword evidence="15" id="KW-1185">Reference proteome</keyword>
<dbReference type="EMBL" id="NIVC01000153">
    <property type="protein sequence ID" value="PAA89323.1"/>
    <property type="molecule type" value="Genomic_DNA"/>
</dbReference>
<comment type="similarity">
    <text evidence="2">Belongs to the universal ribosomal protein uS4 family.</text>
</comment>
<evidence type="ECO:0000256" key="1">
    <source>
        <dbReference type="ARBA" id="ARBA00004604"/>
    </source>
</evidence>
<dbReference type="GO" id="GO:0019843">
    <property type="term" value="F:rRNA binding"/>
    <property type="evidence" value="ECO:0007669"/>
    <property type="project" value="InterPro"/>
</dbReference>
<protein>
    <recommendedName>
        <fullName evidence="7">U3 small nucleolar ribonucleoprotein protein IMP3</fullName>
    </recommendedName>
    <alternativeName>
        <fullName evidence="8">U3 small nucleolar ribonucleoprotein protein imp3</fullName>
    </alternativeName>
</protein>
<proteinExistence type="inferred from homology"/>
<dbReference type="InterPro" id="IPR002942">
    <property type="entry name" value="S4_RNA-bd"/>
</dbReference>
<dbReference type="InterPro" id="IPR036986">
    <property type="entry name" value="S4_RNA-bd_sf"/>
</dbReference>
<dbReference type="GO" id="GO:0034457">
    <property type="term" value="C:Mpp10 complex"/>
    <property type="evidence" value="ECO:0007669"/>
    <property type="project" value="TreeGrafter"/>
</dbReference>
<evidence type="ECO:0000259" key="10">
    <source>
        <dbReference type="SMART" id="SM00363"/>
    </source>
</evidence>
<dbReference type="OrthoDB" id="10248812at2759"/>
<dbReference type="PROSITE" id="PS50889">
    <property type="entry name" value="S4"/>
    <property type="match status" value="1"/>
</dbReference>
<dbReference type="CDD" id="cd00165">
    <property type="entry name" value="S4"/>
    <property type="match status" value="1"/>
</dbReference>
<evidence type="ECO:0000256" key="4">
    <source>
        <dbReference type="ARBA" id="ARBA00022884"/>
    </source>
</evidence>
<keyword evidence="3" id="KW-0690">Ribosome biogenesis</keyword>
<feature type="non-terminal residue" evidence="14">
    <location>
        <position position="1"/>
    </location>
</feature>
<organism evidence="14 15">
    <name type="scientific">Macrostomum lignano</name>
    <dbReference type="NCBI Taxonomy" id="282301"/>
    <lineage>
        <taxon>Eukaryota</taxon>
        <taxon>Metazoa</taxon>
        <taxon>Spiralia</taxon>
        <taxon>Lophotrochozoa</taxon>
        <taxon>Platyhelminthes</taxon>
        <taxon>Rhabditophora</taxon>
        <taxon>Macrostomorpha</taxon>
        <taxon>Macrostomida</taxon>
        <taxon>Macrostomidae</taxon>
        <taxon>Macrostomum</taxon>
    </lineage>
</organism>
<dbReference type="STRING" id="282301.A0A267GTH3"/>
<evidence type="ECO:0000259" key="11">
    <source>
        <dbReference type="SMART" id="SM01390"/>
    </source>
</evidence>
<name>A0A267GTH3_9PLAT</name>
<feature type="domain" description="RNA-binding S4" evidence="10">
    <location>
        <begin position="109"/>
        <end position="175"/>
    </location>
</feature>
<dbReference type="GO" id="GO:0032040">
    <property type="term" value="C:small-subunit processome"/>
    <property type="evidence" value="ECO:0007669"/>
    <property type="project" value="TreeGrafter"/>
</dbReference>
<dbReference type="Pfam" id="PF00163">
    <property type="entry name" value="Ribosomal_S4"/>
    <property type="match status" value="1"/>
</dbReference>
<dbReference type="AlphaFoldDB" id="A0A267GTH3"/>
<evidence type="ECO:0000256" key="7">
    <source>
        <dbReference type="ARBA" id="ARBA00069727"/>
    </source>
</evidence>
<evidence type="ECO:0000256" key="5">
    <source>
        <dbReference type="ARBA" id="ARBA00023242"/>
    </source>
</evidence>
<dbReference type="GO" id="GO:0006364">
    <property type="term" value="P:rRNA processing"/>
    <property type="evidence" value="ECO:0007669"/>
    <property type="project" value="TreeGrafter"/>
</dbReference>
<keyword evidence="4 9" id="KW-0694">RNA-binding</keyword>
<dbReference type="InterPro" id="IPR022801">
    <property type="entry name" value="Ribosomal_uS4"/>
</dbReference>
<evidence type="ECO:0000313" key="12">
    <source>
        <dbReference type="EMBL" id="PAA68599.1"/>
    </source>
</evidence>
<comment type="caution">
    <text evidence="14">The sequence shown here is derived from an EMBL/GenBank/DDBJ whole genome shotgun (WGS) entry which is preliminary data.</text>
</comment>
<keyword evidence="6" id="KW-0687">Ribonucleoprotein</keyword>
<evidence type="ECO:0000256" key="8">
    <source>
        <dbReference type="ARBA" id="ARBA00072223"/>
    </source>
</evidence>
<dbReference type="PANTHER" id="PTHR11831">
    <property type="entry name" value="30S 40S RIBOSOMAL PROTEIN"/>
    <property type="match status" value="1"/>
</dbReference>
<feature type="domain" description="Small ribosomal subunit protein uS4 N-terminal" evidence="11">
    <location>
        <begin position="5"/>
        <end position="108"/>
    </location>
</feature>
<gene>
    <name evidence="13" type="ORF">BOX15_Mlig016143g3</name>
    <name evidence="14" type="ORF">BOX15_Mlig021349g12</name>
    <name evidence="12" type="ORF">BOX15_Mlig021349g5</name>
</gene>
<reference evidence="14 15" key="1">
    <citation type="submission" date="2017-06" db="EMBL/GenBank/DDBJ databases">
        <title>A platform for efficient transgenesis in Macrostomum lignano, a flatworm model organism for stem cell research.</title>
        <authorList>
            <person name="Berezikov E."/>
        </authorList>
    </citation>
    <scope>NUCLEOTIDE SEQUENCE [LARGE SCALE GENOMIC DNA]</scope>
    <source>
        <strain evidence="14">DV1</strain>
        <tissue evidence="14">Whole organism</tissue>
    </source>
</reference>
<dbReference type="EMBL" id="NIVC01000169">
    <property type="protein sequence ID" value="PAA88958.1"/>
    <property type="molecule type" value="Genomic_DNA"/>
</dbReference>
<dbReference type="GO" id="GO:0042274">
    <property type="term" value="P:ribosomal small subunit biogenesis"/>
    <property type="evidence" value="ECO:0007669"/>
    <property type="project" value="TreeGrafter"/>
</dbReference>